<dbReference type="EMBL" id="FZOU01000005">
    <property type="protein sequence ID" value="SNT19701.1"/>
    <property type="molecule type" value="Genomic_DNA"/>
</dbReference>
<dbReference type="Pfam" id="PF13472">
    <property type="entry name" value="Lipase_GDSL_2"/>
    <property type="match status" value="1"/>
</dbReference>
<dbReference type="InterPro" id="IPR037459">
    <property type="entry name" value="RhgT-like"/>
</dbReference>
<dbReference type="PANTHER" id="PTHR43695">
    <property type="entry name" value="PUTATIVE (AFU_ORTHOLOGUE AFUA_2G17250)-RELATED"/>
    <property type="match status" value="1"/>
</dbReference>
<evidence type="ECO:0000313" key="6">
    <source>
        <dbReference type="Proteomes" id="UP000198356"/>
    </source>
</evidence>
<feature type="chain" id="PRO_5013099743" evidence="3">
    <location>
        <begin position="29"/>
        <end position="300"/>
    </location>
</feature>
<keyword evidence="6" id="KW-1185">Reference proteome</keyword>
<dbReference type="CDD" id="cd01821">
    <property type="entry name" value="Rhamnogalacturan_acetylesterase_like"/>
    <property type="match status" value="1"/>
</dbReference>
<organism evidence="5 6">
    <name type="scientific">Granulicella rosea</name>
    <dbReference type="NCBI Taxonomy" id="474952"/>
    <lineage>
        <taxon>Bacteria</taxon>
        <taxon>Pseudomonadati</taxon>
        <taxon>Acidobacteriota</taxon>
        <taxon>Terriglobia</taxon>
        <taxon>Terriglobales</taxon>
        <taxon>Acidobacteriaceae</taxon>
        <taxon>Granulicella</taxon>
    </lineage>
</organism>
<gene>
    <name evidence="5" type="ORF">SAMN05421770_10592</name>
</gene>
<evidence type="ECO:0000256" key="3">
    <source>
        <dbReference type="SAM" id="SignalP"/>
    </source>
</evidence>
<dbReference type="SUPFAM" id="SSF52266">
    <property type="entry name" value="SGNH hydrolase"/>
    <property type="match status" value="1"/>
</dbReference>
<evidence type="ECO:0000256" key="1">
    <source>
        <dbReference type="ARBA" id="ARBA00008668"/>
    </source>
</evidence>
<reference evidence="5 6" key="1">
    <citation type="submission" date="2017-06" db="EMBL/GenBank/DDBJ databases">
        <authorList>
            <person name="Kim H.J."/>
            <person name="Triplett B.A."/>
        </authorList>
    </citation>
    <scope>NUCLEOTIDE SEQUENCE [LARGE SCALE GENOMIC DNA]</scope>
    <source>
        <strain evidence="5 6">DSM 18704</strain>
    </source>
</reference>
<dbReference type="PANTHER" id="PTHR43695:SF1">
    <property type="entry name" value="RHAMNOGALACTURONAN ACETYLESTERASE"/>
    <property type="match status" value="1"/>
</dbReference>
<comment type="similarity">
    <text evidence="1">Belongs to the 'GDSL' lipolytic enzyme family.</text>
</comment>
<dbReference type="Gene3D" id="3.40.50.1110">
    <property type="entry name" value="SGNH hydrolase"/>
    <property type="match status" value="1"/>
</dbReference>
<dbReference type="GO" id="GO:0016788">
    <property type="term" value="F:hydrolase activity, acting on ester bonds"/>
    <property type="evidence" value="ECO:0007669"/>
    <property type="project" value="UniProtKB-ARBA"/>
</dbReference>
<keyword evidence="3" id="KW-0732">Signal</keyword>
<dbReference type="AlphaFoldDB" id="A0A239KNF9"/>
<dbReference type="RefSeq" id="WP_089409177.1">
    <property type="nucleotide sequence ID" value="NZ_FZOU01000005.1"/>
</dbReference>
<proteinExistence type="inferred from homology"/>
<dbReference type="InterPro" id="IPR013830">
    <property type="entry name" value="SGNH_hydro"/>
</dbReference>
<name>A0A239KNF9_9BACT</name>
<evidence type="ECO:0000259" key="4">
    <source>
        <dbReference type="Pfam" id="PF13472"/>
    </source>
</evidence>
<evidence type="ECO:0000313" key="5">
    <source>
        <dbReference type="EMBL" id="SNT19701.1"/>
    </source>
</evidence>
<dbReference type="Proteomes" id="UP000198356">
    <property type="component" value="Unassembled WGS sequence"/>
</dbReference>
<dbReference type="InterPro" id="IPR036514">
    <property type="entry name" value="SGNH_hydro_sf"/>
</dbReference>
<evidence type="ECO:0000256" key="2">
    <source>
        <dbReference type="ARBA" id="ARBA00022801"/>
    </source>
</evidence>
<accession>A0A239KNF9</accession>
<protein>
    <submittedName>
        <fullName evidence="5">Lysophospholipase L1</fullName>
    </submittedName>
</protein>
<feature type="domain" description="SGNH hydrolase-type esterase" evidence="4">
    <location>
        <begin position="58"/>
        <end position="260"/>
    </location>
</feature>
<dbReference type="OrthoDB" id="191551at2"/>
<feature type="signal peptide" evidence="3">
    <location>
        <begin position="1"/>
        <end position="28"/>
    </location>
</feature>
<sequence>MRLLQSFRPAVLTLALLTCGVAALHAQAPTYANTDPGLNARLNLPVPANKKLPTLWLVGDSTVRNGKGDGANNQMGWGEPLVAFFDTKKINVVNRAIGGRSSRSYIIEGHWQEVLDMMKPGDTVIFQWGHNDEGKPDDPARARASLPGFGDETVEIENPILKRHETVHTYGWYMTQYVTDTIAKGATPIICSPIPRKTWKDGHIERNKAKYGGWARHVAEAKGIGFIDLNEIIARQYDQMGEAAVEPLFGDPHTHTSLPGARLNAASVVAGLKGLAKDPVAPDFSPLASQIPAYHDPDAK</sequence>
<keyword evidence="2" id="KW-0378">Hydrolase</keyword>